<comment type="caution">
    <text evidence="2">The sequence shown here is derived from an EMBL/GenBank/DDBJ whole genome shotgun (WGS) entry which is preliminary data.</text>
</comment>
<feature type="compositionally biased region" description="Basic and acidic residues" evidence="1">
    <location>
        <begin position="10"/>
        <end position="22"/>
    </location>
</feature>
<dbReference type="Proteomes" id="UP000240317">
    <property type="component" value="Unassembled WGS sequence"/>
</dbReference>
<dbReference type="OrthoDB" id="67903at2"/>
<dbReference type="AlphaFoldDB" id="A0A2T3W5K4"/>
<gene>
    <name evidence="2" type="ORF">C8263_14290</name>
</gene>
<evidence type="ECO:0000256" key="1">
    <source>
        <dbReference type="SAM" id="MobiDB-lite"/>
    </source>
</evidence>
<protein>
    <submittedName>
        <fullName evidence="2">Uncharacterized protein</fullName>
    </submittedName>
</protein>
<organism evidence="2 3">
    <name type="scientific">Deinococcus arcticus</name>
    <dbReference type="NCBI Taxonomy" id="2136176"/>
    <lineage>
        <taxon>Bacteria</taxon>
        <taxon>Thermotogati</taxon>
        <taxon>Deinococcota</taxon>
        <taxon>Deinococci</taxon>
        <taxon>Deinococcales</taxon>
        <taxon>Deinococcaceae</taxon>
        <taxon>Deinococcus</taxon>
    </lineage>
</organism>
<proteinExistence type="predicted"/>
<name>A0A2T3W5K4_9DEIO</name>
<accession>A0A2T3W5K4</accession>
<keyword evidence="3" id="KW-1185">Reference proteome</keyword>
<reference evidence="2 3" key="1">
    <citation type="submission" date="2018-03" db="EMBL/GenBank/DDBJ databases">
        <title>Draft genome of Deinococcus sp. OD32.</title>
        <authorList>
            <person name="Wang X.-P."/>
            <person name="Du Z.-J."/>
        </authorList>
    </citation>
    <scope>NUCLEOTIDE SEQUENCE [LARGE SCALE GENOMIC DNA]</scope>
    <source>
        <strain evidence="2 3">OD32</strain>
    </source>
</reference>
<feature type="region of interest" description="Disordered" evidence="1">
    <location>
        <begin position="1"/>
        <end position="23"/>
    </location>
</feature>
<evidence type="ECO:0000313" key="2">
    <source>
        <dbReference type="EMBL" id="PTA67152.1"/>
    </source>
</evidence>
<dbReference type="EMBL" id="PYSV01000015">
    <property type="protein sequence ID" value="PTA67152.1"/>
    <property type="molecule type" value="Genomic_DNA"/>
</dbReference>
<evidence type="ECO:0000313" key="3">
    <source>
        <dbReference type="Proteomes" id="UP000240317"/>
    </source>
</evidence>
<sequence length="196" mass="20459">MNTLIRLGRALREPESPDHEPPLRAAGQAASALVTPALQGAAGRLRAGAQGLRDQVQARADGHLERVITERRAGGATDPDTLAALTRRRAAREARAAQARARAGLLAQAQGPEQRQVLTLVAAVTPWAGGEPGELRYTILLDRLAPGGDPAREMAVHRALWTLAERRVLAVSPHGVISAVAVDAAPPVGALALPPA</sequence>